<reference evidence="1" key="1">
    <citation type="journal article" date="2021" name="Proc. Natl. Acad. Sci. U.S.A.">
        <title>A Catalog of Tens of Thousands of Viruses from Human Metagenomes Reveals Hidden Associations with Chronic Diseases.</title>
        <authorList>
            <person name="Tisza M.J."/>
            <person name="Buck C.B."/>
        </authorList>
    </citation>
    <scope>NUCLEOTIDE SEQUENCE</scope>
    <source>
        <strain evidence="1">CtkyY8</strain>
    </source>
</reference>
<name>A0A8S5REL6_9VIRU</name>
<dbReference type="EMBL" id="BK059095">
    <property type="protein sequence ID" value="DAE29578.1"/>
    <property type="molecule type" value="Genomic_DNA"/>
</dbReference>
<protein>
    <submittedName>
        <fullName evidence="1">Uncharacterized protein</fullName>
    </submittedName>
</protein>
<evidence type="ECO:0000313" key="1">
    <source>
        <dbReference type="EMBL" id="DAE29578.1"/>
    </source>
</evidence>
<organism evidence="1">
    <name type="scientific">virus sp. ctkyY8</name>
    <dbReference type="NCBI Taxonomy" id="2827995"/>
    <lineage>
        <taxon>Viruses</taxon>
    </lineage>
</organism>
<accession>A0A8S5REL6</accession>
<sequence length="29" mass="3570">MQKNLKNLSHKQYYEVESWKKNEKQPYGA</sequence>
<proteinExistence type="predicted"/>